<dbReference type="SMART" id="SM00409">
    <property type="entry name" value="IG"/>
    <property type="match status" value="7"/>
</dbReference>
<dbReference type="CDD" id="cd00096">
    <property type="entry name" value="Ig"/>
    <property type="match status" value="1"/>
</dbReference>
<feature type="domain" description="Ig-like" evidence="5">
    <location>
        <begin position="97"/>
        <end position="183"/>
    </location>
</feature>
<feature type="region of interest" description="Disordered" evidence="4">
    <location>
        <begin position="713"/>
        <end position="740"/>
    </location>
</feature>
<dbReference type="Proteomes" id="UP000230423">
    <property type="component" value="Unassembled WGS sequence"/>
</dbReference>
<dbReference type="FunFam" id="2.60.40.10:FF:000032">
    <property type="entry name" value="palladin isoform X1"/>
    <property type="match status" value="1"/>
</dbReference>
<sequence>MDRRPSDDTAPPRSDLRELRVNTDGTDWIGAPSPRRVMTAPNSPSTTFRTDREAIFRSGNATVAETHLIRSTGSQSNSFTEEHWSSEITSFVTAAPPKFIQVIKAYRILSTDTPTLVVEVASDPPAIFEWFCNDKSVQQDRRRFQARHGLNITTLTVHQPEQGVYKCTARNPAGTSTSYGYITVNFEHQYDEWTIVDRSMVAEEGQTTVTVHRSPRFINQVPNLTVQPGSEVVIDVEVDADPPARFTWFVNGREFRESTNGVELFYPSTNRCVVKFAFPVSGEYKVVASNVHAKPSKQMRPPVMAGEHITRNIMAASHHAGSTAAPDGQELLRTHKTVNVYEVNYTQRASSVPRGVRHLESHVEMPVSSQRRVSLEAHRAELGKKLPDRLPRSLYKTRSDGARYLPHAPKFITILPAEITVNPNEKLVLSVDVSAIPTAEFRWDVNGFEVKPSKNITLLNEQNRSTLVVQPPVKQGKYNVVAFNSEGRESQLTRVFHEAHLVQEAQAVETKTRPDILLESSVTVTSTNEPDWEVVDSVASTASTTSFQTVTRREPPKKEEVPKTKTVVKEEKTIVIKEVAPQKPLLKEVTTTEEMTTTEETTTKTASFVKATSVPRTQESLPKRPILLSEPWQGLHLKAEENLVLGVKVESTPPATFRWYVNNFEAKTGQFVSITQPSENVSVATFSKPAPGQYKVVAANPLGEVTAVTRVTTEHKVEEPRESTAVTTTATAPPKPPMFTLTKKPIITVREDLPKPPQIVEKLPPMLRINSTEPISLRVRAEAVPEATFMWLLNNFELRKTQNVDISRVASNASELHLQKVQPGRYDVVARNRLGQDSSSCKVIVQYEQEQLISPPKPPLFSQPLPKQTTVHLGEETKLEVVASGTPPFSFKWLINGTVITSSKEHEIVVNGNRSTLILRKYVGNDTLVTVEVGNSSGTARTETVIKEVVLKTAAVEEPRPAAVEKPRPAAVEEPKPTPMPNKAPMFVLGLVKIDLMEGDTLRCHVKVSNESDECTFEWYANDMQIISGEQVVVESGPRESRLSIENMGEMGGVQLTVVARNPHGTAASVAELNITRRPDESFEMVPPDVPEESAPKIIEPLHSASFIDGQPMVLRCRIKAVPSAVIVWSKDDINVEEWVINKDIVTQIHPDGICELMNPEVYPEDSGLYKCTATNPHGTAETAAYINIHGIDYAKVQEDGSASAESAIMSEEPPKFVEKLTAETDGAYDLNYVRLICRVKSAVPTTITWWKNDVQLIPGEKYELHEFSDGALILTIYSPTPSDNGKPFLRT</sequence>
<evidence type="ECO:0000256" key="2">
    <source>
        <dbReference type="ARBA" id="ARBA00023157"/>
    </source>
</evidence>
<feature type="domain" description="Ig-like" evidence="5">
    <location>
        <begin position="1096"/>
        <end position="1188"/>
    </location>
</feature>
<evidence type="ECO:0000256" key="1">
    <source>
        <dbReference type="ARBA" id="ARBA00022737"/>
    </source>
</evidence>
<dbReference type="PANTHER" id="PTHR13817">
    <property type="entry name" value="TITIN"/>
    <property type="match status" value="1"/>
</dbReference>
<dbReference type="SUPFAM" id="SSF48726">
    <property type="entry name" value="Immunoglobulin"/>
    <property type="match status" value="9"/>
</dbReference>
<dbReference type="PROSITE" id="PS50835">
    <property type="entry name" value="IG_LIKE"/>
    <property type="match status" value="5"/>
</dbReference>
<keyword evidence="3" id="KW-0393">Immunoglobulin domain</keyword>
<keyword evidence="2" id="KW-1015">Disulfide bond</keyword>
<organism evidence="6 7">
    <name type="scientific">Teladorsagia circumcincta</name>
    <name type="common">Brown stomach worm</name>
    <name type="synonym">Ostertagia circumcincta</name>
    <dbReference type="NCBI Taxonomy" id="45464"/>
    <lineage>
        <taxon>Eukaryota</taxon>
        <taxon>Metazoa</taxon>
        <taxon>Ecdysozoa</taxon>
        <taxon>Nematoda</taxon>
        <taxon>Chromadorea</taxon>
        <taxon>Rhabditida</taxon>
        <taxon>Rhabditina</taxon>
        <taxon>Rhabditomorpha</taxon>
        <taxon>Strongyloidea</taxon>
        <taxon>Trichostrongylidae</taxon>
        <taxon>Teladorsagia</taxon>
    </lineage>
</organism>
<dbReference type="InterPro" id="IPR036179">
    <property type="entry name" value="Ig-like_dom_sf"/>
</dbReference>
<keyword evidence="1" id="KW-0677">Repeat</keyword>
<evidence type="ECO:0000256" key="4">
    <source>
        <dbReference type="SAM" id="MobiDB-lite"/>
    </source>
</evidence>
<dbReference type="InterPro" id="IPR013783">
    <property type="entry name" value="Ig-like_fold"/>
</dbReference>
<dbReference type="Pfam" id="PF07679">
    <property type="entry name" value="I-set"/>
    <property type="match status" value="6"/>
</dbReference>
<dbReference type="InterPro" id="IPR050964">
    <property type="entry name" value="Striated_Muscle_Regulatory"/>
</dbReference>
<feature type="compositionally biased region" description="Basic and acidic residues" evidence="4">
    <location>
        <begin position="960"/>
        <end position="976"/>
    </location>
</feature>
<evidence type="ECO:0000313" key="7">
    <source>
        <dbReference type="Proteomes" id="UP000230423"/>
    </source>
</evidence>
<dbReference type="SMART" id="SM00408">
    <property type="entry name" value="IGc2"/>
    <property type="match status" value="3"/>
</dbReference>
<dbReference type="OrthoDB" id="5969272at2759"/>
<feature type="domain" description="Ig-like" evidence="5">
    <location>
        <begin position="858"/>
        <end position="947"/>
    </location>
</feature>
<feature type="domain" description="Ig-like" evidence="5">
    <location>
        <begin position="409"/>
        <end position="493"/>
    </location>
</feature>
<evidence type="ECO:0000256" key="3">
    <source>
        <dbReference type="ARBA" id="ARBA00023319"/>
    </source>
</evidence>
<dbReference type="InterPro" id="IPR007110">
    <property type="entry name" value="Ig-like_dom"/>
</dbReference>
<dbReference type="PANTHER" id="PTHR13817:SF166">
    <property type="entry name" value="NEURONAL IGCAM-RELATED"/>
    <property type="match status" value="1"/>
</dbReference>
<dbReference type="InterPro" id="IPR003599">
    <property type="entry name" value="Ig_sub"/>
</dbReference>
<keyword evidence="7" id="KW-1185">Reference proteome</keyword>
<dbReference type="InterPro" id="IPR013098">
    <property type="entry name" value="Ig_I-set"/>
</dbReference>
<evidence type="ECO:0000259" key="5">
    <source>
        <dbReference type="PROSITE" id="PS50835"/>
    </source>
</evidence>
<protein>
    <submittedName>
        <fullName evidence="6">Immunoglobulin I-set domain protein</fullName>
    </submittedName>
</protein>
<dbReference type="EMBL" id="KZ345283">
    <property type="protein sequence ID" value="PIO74410.1"/>
    <property type="molecule type" value="Genomic_DNA"/>
</dbReference>
<evidence type="ECO:0000313" key="6">
    <source>
        <dbReference type="EMBL" id="PIO74410.1"/>
    </source>
</evidence>
<feature type="compositionally biased region" description="Basic and acidic residues" evidence="4">
    <location>
        <begin position="713"/>
        <end position="722"/>
    </location>
</feature>
<dbReference type="InterPro" id="IPR003598">
    <property type="entry name" value="Ig_sub2"/>
</dbReference>
<accession>A0A2G9UY29</accession>
<name>A0A2G9UY29_TELCI</name>
<feature type="domain" description="Ig-like" evidence="5">
    <location>
        <begin position="975"/>
        <end position="1076"/>
    </location>
</feature>
<gene>
    <name evidence="6" type="ORF">TELCIR_03574</name>
</gene>
<proteinExistence type="predicted"/>
<dbReference type="Gene3D" id="2.60.40.10">
    <property type="entry name" value="Immunoglobulins"/>
    <property type="match status" value="9"/>
</dbReference>
<feature type="region of interest" description="Disordered" evidence="4">
    <location>
        <begin position="960"/>
        <end position="979"/>
    </location>
</feature>
<reference evidence="6 7" key="1">
    <citation type="submission" date="2015-09" db="EMBL/GenBank/DDBJ databases">
        <title>Draft genome of the parasitic nematode Teladorsagia circumcincta isolate WARC Sus (inbred).</title>
        <authorList>
            <person name="Mitreva M."/>
        </authorList>
    </citation>
    <scope>NUCLEOTIDE SEQUENCE [LARGE SCALE GENOMIC DNA]</scope>
    <source>
        <strain evidence="6 7">S</strain>
    </source>
</reference>